<name>A0A8C5ZAE8_MARMA</name>
<sequence>ELKGHRCIVFLTVFLPNPVTVILDFAGRSDPPDTALDKGQGRFVYSGDCQGQFTRGGREPTGISDFFFFF</sequence>
<protein>
    <submittedName>
        <fullName evidence="1">Uncharacterized protein</fullName>
    </submittedName>
</protein>
<evidence type="ECO:0000313" key="1">
    <source>
        <dbReference type="Ensembl" id="ENSMMMP00000011103.1"/>
    </source>
</evidence>
<reference evidence="1" key="1">
    <citation type="submission" date="2025-08" db="UniProtKB">
        <authorList>
            <consortium name="Ensembl"/>
        </authorList>
    </citation>
    <scope>IDENTIFICATION</scope>
</reference>
<dbReference type="AlphaFoldDB" id="A0A8C5ZAE8"/>
<dbReference type="Proteomes" id="UP000694407">
    <property type="component" value="Unplaced"/>
</dbReference>
<dbReference type="GeneTree" id="ENSGT00960000190360"/>
<evidence type="ECO:0000313" key="2">
    <source>
        <dbReference type="Proteomes" id="UP000694407"/>
    </source>
</evidence>
<keyword evidence="2" id="KW-1185">Reference proteome</keyword>
<proteinExistence type="predicted"/>
<dbReference type="Ensembl" id="ENSMMMT00000012675.1">
    <property type="protein sequence ID" value="ENSMMMP00000011103.1"/>
    <property type="gene ID" value="ENSMMMG00000009895.1"/>
</dbReference>
<accession>A0A8C5ZAE8</accession>
<reference evidence="1" key="2">
    <citation type="submission" date="2025-09" db="UniProtKB">
        <authorList>
            <consortium name="Ensembl"/>
        </authorList>
    </citation>
    <scope>IDENTIFICATION</scope>
</reference>
<organism evidence="1 2">
    <name type="scientific">Marmota marmota marmota</name>
    <name type="common">Alpine marmot</name>
    <dbReference type="NCBI Taxonomy" id="9994"/>
    <lineage>
        <taxon>Eukaryota</taxon>
        <taxon>Metazoa</taxon>
        <taxon>Chordata</taxon>
        <taxon>Craniata</taxon>
        <taxon>Vertebrata</taxon>
        <taxon>Euteleostomi</taxon>
        <taxon>Mammalia</taxon>
        <taxon>Eutheria</taxon>
        <taxon>Euarchontoglires</taxon>
        <taxon>Glires</taxon>
        <taxon>Rodentia</taxon>
        <taxon>Sciuromorpha</taxon>
        <taxon>Sciuridae</taxon>
        <taxon>Xerinae</taxon>
        <taxon>Marmotini</taxon>
        <taxon>Marmota</taxon>
    </lineage>
</organism>